<evidence type="ECO:0000256" key="10">
    <source>
        <dbReference type="ARBA" id="ARBA00047605"/>
    </source>
</evidence>
<accession>A0A2R6NF73</accession>
<dbReference type="PROSITE" id="PS00737">
    <property type="entry name" value="THIOLASE_2"/>
    <property type="match status" value="1"/>
</dbReference>
<keyword evidence="5" id="KW-0276">Fatty acid metabolism</keyword>
<evidence type="ECO:0000259" key="12">
    <source>
        <dbReference type="SMART" id="SM00736"/>
    </source>
</evidence>
<dbReference type="GO" id="GO:0003988">
    <property type="term" value="F:acetyl-CoA C-acyltransferase activity"/>
    <property type="evidence" value="ECO:0007669"/>
    <property type="project" value="UniProtKB-EC"/>
</dbReference>
<gene>
    <name evidence="13" type="ORF">PHLCEN_2v13467</name>
</gene>
<organism evidence="13 14">
    <name type="scientific">Hermanssonia centrifuga</name>
    <dbReference type="NCBI Taxonomy" id="98765"/>
    <lineage>
        <taxon>Eukaryota</taxon>
        <taxon>Fungi</taxon>
        <taxon>Dikarya</taxon>
        <taxon>Basidiomycota</taxon>
        <taxon>Agaricomycotina</taxon>
        <taxon>Agaricomycetes</taxon>
        <taxon>Polyporales</taxon>
        <taxon>Meruliaceae</taxon>
        <taxon>Hermanssonia</taxon>
    </lineage>
</organism>
<feature type="region of interest" description="Disordered" evidence="11">
    <location>
        <begin position="671"/>
        <end position="710"/>
    </location>
</feature>
<dbReference type="SUPFAM" id="SSF53901">
    <property type="entry name" value="Thiolase-like"/>
    <property type="match status" value="2"/>
</dbReference>
<dbReference type="InterPro" id="IPR020615">
    <property type="entry name" value="Thiolase_acyl_enz_int_AS"/>
</dbReference>
<dbReference type="InterPro" id="IPR002155">
    <property type="entry name" value="Thiolase"/>
</dbReference>
<dbReference type="InterPro" id="IPR050215">
    <property type="entry name" value="Thiolase-like_sf_Thiolase"/>
</dbReference>
<dbReference type="InterPro" id="IPR020613">
    <property type="entry name" value="Thiolase_CS"/>
</dbReference>
<dbReference type="InterPro" id="IPR016039">
    <property type="entry name" value="Thiolase-like"/>
</dbReference>
<feature type="domain" description="Dystroglycan-type cadherin-like" evidence="12">
    <location>
        <begin position="16"/>
        <end position="114"/>
    </location>
</feature>
<comment type="pathway">
    <text evidence="2">Lipid metabolism; fatty acid metabolism.</text>
</comment>
<evidence type="ECO:0000256" key="8">
    <source>
        <dbReference type="ARBA" id="ARBA00023140"/>
    </source>
</evidence>
<dbReference type="InterPro" id="IPR013783">
    <property type="entry name" value="Ig-like_fold"/>
</dbReference>
<protein>
    <recommendedName>
        <fullName evidence="12">Dystroglycan-type cadherin-like domain-containing protein</fullName>
    </recommendedName>
</protein>
<dbReference type="OrthoDB" id="414243at2759"/>
<feature type="compositionally biased region" description="Low complexity" evidence="11">
    <location>
        <begin position="898"/>
        <end position="910"/>
    </location>
</feature>
<comment type="caution">
    <text evidence="13">The sequence shown here is derived from an EMBL/GenBank/DDBJ whole genome shotgun (WGS) entry which is preliminary data.</text>
</comment>
<keyword evidence="6" id="KW-0809">Transit peptide</keyword>
<dbReference type="GO" id="GO:0005777">
    <property type="term" value="C:peroxisome"/>
    <property type="evidence" value="ECO:0007669"/>
    <property type="project" value="UniProtKB-SubCell"/>
</dbReference>
<keyword evidence="7" id="KW-0443">Lipid metabolism</keyword>
<dbReference type="InterPro" id="IPR020617">
    <property type="entry name" value="Thiolase_C"/>
</dbReference>
<evidence type="ECO:0000313" key="14">
    <source>
        <dbReference type="Proteomes" id="UP000186601"/>
    </source>
</evidence>
<dbReference type="Pfam" id="PF00108">
    <property type="entry name" value="Thiolase_N"/>
    <property type="match status" value="1"/>
</dbReference>
<evidence type="ECO:0000256" key="3">
    <source>
        <dbReference type="ARBA" id="ARBA00010982"/>
    </source>
</evidence>
<dbReference type="Proteomes" id="UP000186601">
    <property type="component" value="Unassembled WGS sequence"/>
</dbReference>
<keyword evidence="8" id="KW-0576">Peroxisome</keyword>
<keyword evidence="4" id="KW-0808">Transferase</keyword>
<dbReference type="NCBIfam" id="TIGR01930">
    <property type="entry name" value="AcCoA-C-Actrans"/>
    <property type="match status" value="1"/>
</dbReference>
<dbReference type="SUPFAM" id="SSF49313">
    <property type="entry name" value="Cadherin-like"/>
    <property type="match status" value="2"/>
</dbReference>
<evidence type="ECO:0000256" key="1">
    <source>
        <dbReference type="ARBA" id="ARBA00004275"/>
    </source>
</evidence>
<evidence type="ECO:0000256" key="6">
    <source>
        <dbReference type="ARBA" id="ARBA00022946"/>
    </source>
</evidence>
<evidence type="ECO:0000256" key="4">
    <source>
        <dbReference type="ARBA" id="ARBA00022679"/>
    </source>
</evidence>
<evidence type="ECO:0000256" key="5">
    <source>
        <dbReference type="ARBA" id="ARBA00022832"/>
    </source>
</evidence>
<dbReference type="GO" id="GO:0005509">
    <property type="term" value="F:calcium ion binding"/>
    <property type="evidence" value="ECO:0007669"/>
    <property type="project" value="InterPro"/>
</dbReference>
<proteinExistence type="inferred from homology"/>
<evidence type="ECO:0000256" key="7">
    <source>
        <dbReference type="ARBA" id="ARBA00023098"/>
    </source>
</evidence>
<feature type="domain" description="Dystroglycan-type cadherin-like" evidence="12">
    <location>
        <begin position="146"/>
        <end position="246"/>
    </location>
</feature>
<feature type="region of interest" description="Disordered" evidence="11">
    <location>
        <begin position="777"/>
        <end position="846"/>
    </location>
</feature>
<dbReference type="InterPro" id="IPR015919">
    <property type="entry name" value="Cadherin-like_sf"/>
</dbReference>
<sequence length="1394" mass="147860">MYLLLFFPTVLAGSVSLQYPLEEQLPVIARVNNTYSWTFANTTFVSYKDATLEYSATNLPIWLSFNPSARTFFGVPTQLDEGSSSIKVTAQDPKSSDSASSTFSLCVTSTPGPTVQHPVKDQFRLPNPSLSSVYLLSDHSAFKSSVPALRIPPKWSFSIGFQYDTFAPSNADGDIFYAALQTDGSPLPDWIKFNPRSITFNGVTPSVHEYSVPHTLSLALHASDQEGYSASSLPFDLWVSEHEVSLVTSSLPTINVTAGSSFSVTLNSPADFSGVLLDGSPIQPSDIVEMEVDTSYYGDWITYDTDSRTLTGDPPEDLNGGKENPVLPVTLVTDVNQTIETNVSLAVVPSYFSAASLQPVLVQSGRSLTFSLTQFFSNVSGINGQDDVSLSAAFDPENSTSFLNFDPTAATVSGTVPTNFTSYSHVTITFTAYSHITHSTSHTSLPISLTPADFANSHNISSSSGLSPSVRAKLLLGLKIAFGVVGGLVLFGIGLAAFRKWAHVPDTAMEGEEGTRTWTAEERKWYGIGIEVEDDDGKAYHDTEAVQLGRTQTRDYGGLGVGIGAADATFSPRSILQSPGVMRKSDFMDKIKSTARQVSDTYQRTLAVVSGSGNANARKKPIIGRPTLLVFEDGRRANVDDLPFANRGTPGMLQDPFDDINTSQYAHSAMTGTSIVGSPSSSTDSKSIPRRRPDFGPPGAGRSPLLLTTPPLAHTANTHTLKLSRQMSNNSVTSLKTDESAGSLGTHAAEAVVQRAERARSVRSFGGRSSVFSLATHQTQQTVDTQSHDHSIGAETTTGAARPRLVPFTSSSRVPVPKLPSLHSTPVNTDDSARESGKGGKKRVVSQMAKVFRSVSTERRFKEGEGESAEGSDELSVGIEYVKALGDDLRSGDGSADASPSPSFSVAESSHFGHGDRGKTAPPVPNPVPRMLARTGEQFKFRVPLTLPSSAAAAFEVRLVSGKKLPRFVKVEFISGKGQLKKMAEFSGVPGKSDLGELNIGLYEKGTVGECVGRVILELAKKGGFKDTRPEELLCEVLRTVYTRAGLDPSLIEDVSVGNVLPPGGGASAARMAALAAGIPNTTAVNTVNRQCSSGLTSVSQIANEISTGQIDIGIGAGVESMTFGFGPRATADGFSEKVLSCQEAEDCLIPMGITSENVSSDYSLSRSVQDEFAAKSFQKAAAAQKAGKFKDEIVPIKVKWVDPKTEKEVDVVVDHDDGVRDGVTAASLGKLKPAFKEDGTTHAGNASQVSDGAAAVLLARRSVAKRLGLPIVGKFVTSAVVGVPPRIMGVGPAYAIPKVLEKTGLTKEEVDFYEINEAFASQAVFSVNKLGIPFEKVNLNGGAIALGHPLGCTGSRQIATGLNIAKQTGGKIFVTSMCIGSGMGMAAVFVSEQ</sequence>
<reference evidence="13 14" key="1">
    <citation type="submission" date="2018-02" db="EMBL/GenBank/DDBJ databases">
        <title>Genome sequence of the basidiomycete white-rot fungus Phlebia centrifuga.</title>
        <authorList>
            <person name="Granchi Z."/>
            <person name="Peng M."/>
            <person name="de Vries R.P."/>
            <person name="Hilden K."/>
            <person name="Makela M.R."/>
            <person name="Grigoriev I."/>
            <person name="Riley R."/>
        </authorList>
    </citation>
    <scope>NUCLEOTIDE SEQUENCE [LARGE SCALE GENOMIC DNA]</scope>
    <source>
        <strain evidence="13 14">FBCC195</strain>
    </source>
</reference>
<dbReference type="Pfam" id="PF05345">
    <property type="entry name" value="He_PIG"/>
    <property type="match status" value="1"/>
</dbReference>
<dbReference type="GO" id="GO:0006635">
    <property type="term" value="P:fatty acid beta-oxidation"/>
    <property type="evidence" value="ECO:0007669"/>
    <property type="project" value="TreeGrafter"/>
</dbReference>
<dbReference type="Pfam" id="PF02803">
    <property type="entry name" value="Thiolase_C"/>
    <property type="match status" value="1"/>
</dbReference>
<evidence type="ECO:0000313" key="13">
    <source>
        <dbReference type="EMBL" id="PSR70662.1"/>
    </source>
</evidence>
<comment type="similarity">
    <text evidence="3">Belongs to the thiolase-like superfamily. Thiolase family.</text>
</comment>
<dbReference type="GO" id="GO:0010124">
    <property type="term" value="P:phenylacetate catabolic process"/>
    <property type="evidence" value="ECO:0007669"/>
    <property type="project" value="TreeGrafter"/>
</dbReference>
<dbReference type="CDD" id="cd00751">
    <property type="entry name" value="thiolase"/>
    <property type="match status" value="1"/>
</dbReference>
<dbReference type="STRING" id="98765.A0A2R6NF73"/>
<name>A0A2R6NF73_9APHY</name>
<dbReference type="PANTHER" id="PTHR43853:SF8">
    <property type="entry name" value="3-KETOACYL-COA THIOLASE, PEROXISOMAL"/>
    <property type="match status" value="1"/>
</dbReference>
<dbReference type="GO" id="GO:0016020">
    <property type="term" value="C:membrane"/>
    <property type="evidence" value="ECO:0007669"/>
    <property type="project" value="InterPro"/>
</dbReference>
<evidence type="ECO:0000256" key="11">
    <source>
        <dbReference type="SAM" id="MobiDB-lite"/>
    </source>
</evidence>
<dbReference type="EMBL" id="MLYV02001337">
    <property type="protein sequence ID" value="PSR70662.1"/>
    <property type="molecule type" value="Genomic_DNA"/>
</dbReference>
<keyword evidence="14" id="KW-1185">Reference proteome</keyword>
<dbReference type="Gene3D" id="3.40.47.10">
    <property type="match status" value="2"/>
</dbReference>
<comment type="subcellular location">
    <subcellularLocation>
        <location evidence="1">Peroxisome</location>
    </subcellularLocation>
</comment>
<dbReference type="PANTHER" id="PTHR43853">
    <property type="entry name" value="3-KETOACYL-COA THIOLASE, PEROXISOMAL"/>
    <property type="match status" value="1"/>
</dbReference>
<evidence type="ECO:0000256" key="9">
    <source>
        <dbReference type="ARBA" id="ARBA00023315"/>
    </source>
</evidence>
<keyword evidence="9" id="KW-0012">Acyltransferase</keyword>
<feature type="region of interest" description="Disordered" evidence="11">
    <location>
        <begin position="889"/>
        <end position="927"/>
    </location>
</feature>
<dbReference type="SMART" id="SM00736">
    <property type="entry name" value="CADG"/>
    <property type="match status" value="2"/>
</dbReference>
<dbReference type="Gene3D" id="2.60.40.10">
    <property type="entry name" value="Immunoglobulins"/>
    <property type="match status" value="2"/>
</dbReference>
<comment type="catalytic activity">
    <reaction evidence="10">
        <text>an acyl-CoA + acetyl-CoA = a 3-oxoacyl-CoA + CoA</text>
        <dbReference type="Rhea" id="RHEA:21564"/>
        <dbReference type="ChEBI" id="CHEBI:57287"/>
        <dbReference type="ChEBI" id="CHEBI:57288"/>
        <dbReference type="ChEBI" id="CHEBI:58342"/>
        <dbReference type="ChEBI" id="CHEBI:90726"/>
        <dbReference type="EC" id="2.3.1.16"/>
    </reaction>
</comment>
<dbReference type="InterPro" id="IPR006644">
    <property type="entry name" value="Cadg"/>
</dbReference>
<dbReference type="InterPro" id="IPR020616">
    <property type="entry name" value="Thiolase_N"/>
</dbReference>
<dbReference type="PROSITE" id="PS00098">
    <property type="entry name" value="THIOLASE_1"/>
    <property type="match status" value="1"/>
</dbReference>
<evidence type="ECO:0000256" key="2">
    <source>
        <dbReference type="ARBA" id="ARBA00004872"/>
    </source>
</evidence>